<name>A0ABX3NT19_9BACT</name>
<sequence length="225" mass="25470">MRPFFKYTGYTLLTIVLLLLLYLGSAWVLSHLSVKAEANTAHQVPIYIKTNPVHTDLILPVKTELKDWSESILYTNTRTCDTTFSYIAFGWGDKGFYLETPTWADLKASTAFKAAFWLSSSAVHTNYLKKVKEGKNCVKVELSNEQYQRLITFIQNSLQTTANGQPIAISAAKPYGDHDAFYEAKGKYSLFHTCNTWANNALKSCGQKACWWTPFANGIEYQYGK</sequence>
<dbReference type="RefSeq" id="WP_014222078.1">
    <property type="nucleotide sequence ID" value="NZ_LWBO01000022.1"/>
</dbReference>
<protein>
    <submittedName>
        <fullName evidence="1">Urease-associated protein</fullName>
    </submittedName>
</protein>
<organism evidence="1 2">
    <name type="scientific">Niastella koreensis</name>
    <dbReference type="NCBI Taxonomy" id="354356"/>
    <lineage>
        <taxon>Bacteria</taxon>
        <taxon>Pseudomonadati</taxon>
        <taxon>Bacteroidota</taxon>
        <taxon>Chitinophagia</taxon>
        <taxon>Chitinophagales</taxon>
        <taxon>Chitinophagaceae</taxon>
        <taxon>Niastella</taxon>
    </lineage>
</organism>
<gene>
    <name evidence="1" type="ORF">A4D02_34385</name>
</gene>
<reference evidence="1 2" key="1">
    <citation type="submission" date="2016-04" db="EMBL/GenBank/DDBJ databases">
        <authorList>
            <person name="Chen L."/>
            <person name="Zhuang W."/>
            <person name="Wang G."/>
        </authorList>
    </citation>
    <scope>NUCLEOTIDE SEQUENCE [LARGE SCALE GENOMIC DNA]</scope>
    <source>
        <strain evidence="2">GR20</strain>
    </source>
</reference>
<dbReference type="NCBIfam" id="TIGR02117">
    <property type="entry name" value="chp_urease_rgn"/>
    <property type="match status" value="1"/>
</dbReference>
<dbReference type="Proteomes" id="UP000192277">
    <property type="component" value="Unassembled WGS sequence"/>
</dbReference>
<keyword evidence="2" id="KW-1185">Reference proteome</keyword>
<dbReference type="Pfam" id="PF09601">
    <property type="entry name" value="DUF2459"/>
    <property type="match status" value="1"/>
</dbReference>
<comment type="caution">
    <text evidence="1">The sequence shown here is derived from an EMBL/GenBank/DDBJ whole genome shotgun (WGS) entry which is preliminary data.</text>
</comment>
<accession>A0ABX3NT19</accession>
<dbReference type="EMBL" id="LWBO01000022">
    <property type="protein sequence ID" value="OQP45047.1"/>
    <property type="molecule type" value="Genomic_DNA"/>
</dbReference>
<dbReference type="InterPro" id="IPR011727">
    <property type="entry name" value="CHP02117"/>
</dbReference>
<evidence type="ECO:0000313" key="2">
    <source>
        <dbReference type="Proteomes" id="UP000192277"/>
    </source>
</evidence>
<proteinExistence type="predicted"/>
<evidence type="ECO:0000313" key="1">
    <source>
        <dbReference type="EMBL" id="OQP45047.1"/>
    </source>
</evidence>